<gene>
    <name evidence="2" type="ORF">ACFY1D_03665</name>
</gene>
<organism evidence="2 3">
    <name type="scientific">Streptomyces bluensis</name>
    <dbReference type="NCBI Taxonomy" id="33897"/>
    <lineage>
        <taxon>Bacteria</taxon>
        <taxon>Bacillati</taxon>
        <taxon>Actinomycetota</taxon>
        <taxon>Actinomycetes</taxon>
        <taxon>Kitasatosporales</taxon>
        <taxon>Streptomycetaceae</taxon>
        <taxon>Streptomyces</taxon>
    </lineage>
</organism>
<dbReference type="Proteomes" id="UP001602058">
    <property type="component" value="Unassembled WGS sequence"/>
</dbReference>
<evidence type="ECO:0000256" key="1">
    <source>
        <dbReference type="SAM" id="MobiDB-lite"/>
    </source>
</evidence>
<keyword evidence="3" id="KW-1185">Reference proteome</keyword>
<dbReference type="EMBL" id="JBIAWJ010000001">
    <property type="protein sequence ID" value="MFF4520559.1"/>
    <property type="molecule type" value="Genomic_DNA"/>
</dbReference>
<evidence type="ECO:0000313" key="3">
    <source>
        <dbReference type="Proteomes" id="UP001602058"/>
    </source>
</evidence>
<dbReference type="RefSeq" id="WP_387883352.1">
    <property type="nucleotide sequence ID" value="NZ_JBIAWJ010000001.1"/>
</dbReference>
<sequence>MIEEVVGMAAVRIPYLLGHAEIAALYGVKRQTSQAWKTDGTLAGPDLVASGNPYWLLTTVLQLSGAGGREATPQRLEEYKASVPGGYDLERAGLLPPIVGIKEVARLLGEEEQAISRWRNRRQIADADLVLSRSPLWLLETVLADAEARGRAVLRHEVELIRAGDHAPQKPRGRRTTPSPPRRQKTGLPAARTFTNAEGEAAAEFLAAVLAAGHAVVIRPKNEAR</sequence>
<proteinExistence type="predicted"/>
<feature type="region of interest" description="Disordered" evidence="1">
    <location>
        <begin position="162"/>
        <end position="188"/>
    </location>
</feature>
<comment type="caution">
    <text evidence="2">The sequence shown here is derived from an EMBL/GenBank/DDBJ whole genome shotgun (WGS) entry which is preliminary data.</text>
</comment>
<accession>A0ABW6UAU5</accession>
<evidence type="ECO:0000313" key="2">
    <source>
        <dbReference type="EMBL" id="MFF4520559.1"/>
    </source>
</evidence>
<name>A0ABW6UAU5_9ACTN</name>
<reference evidence="2 3" key="1">
    <citation type="submission" date="2024-10" db="EMBL/GenBank/DDBJ databases">
        <title>The Natural Products Discovery Center: Release of the First 8490 Sequenced Strains for Exploring Actinobacteria Biosynthetic Diversity.</title>
        <authorList>
            <person name="Kalkreuter E."/>
            <person name="Kautsar S.A."/>
            <person name="Yang D."/>
            <person name="Bader C.D."/>
            <person name="Teijaro C.N."/>
            <person name="Fluegel L."/>
            <person name="Davis C.M."/>
            <person name="Simpson J.R."/>
            <person name="Lauterbach L."/>
            <person name="Steele A.D."/>
            <person name="Gui C."/>
            <person name="Meng S."/>
            <person name="Li G."/>
            <person name="Viehrig K."/>
            <person name="Ye F."/>
            <person name="Su P."/>
            <person name="Kiefer A.F."/>
            <person name="Nichols A."/>
            <person name="Cepeda A.J."/>
            <person name="Yan W."/>
            <person name="Fan B."/>
            <person name="Jiang Y."/>
            <person name="Adhikari A."/>
            <person name="Zheng C.-J."/>
            <person name="Schuster L."/>
            <person name="Cowan T.M."/>
            <person name="Smanski M.J."/>
            <person name="Chevrette M.G."/>
            <person name="De Carvalho L.P.S."/>
            <person name="Shen B."/>
        </authorList>
    </citation>
    <scope>NUCLEOTIDE SEQUENCE [LARGE SCALE GENOMIC DNA]</scope>
    <source>
        <strain evidence="2 3">NPDC001390</strain>
    </source>
</reference>
<protein>
    <submittedName>
        <fullName evidence="2">Uncharacterized protein</fullName>
    </submittedName>
</protein>